<feature type="compositionally biased region" description="Low complexity" evidence="13">
    <location>
        <begin position="267"/>
        <end position="290"/>
    </location>
</feature>
<evidence type="ECO:0000256" key="3">
    <source>
        <dbReference type="ARBA" id="ARBA00007931"/>
    </source>
</evidence>
<dbReference type="Proteomes" id="UP000291116">
    <property type="component" value="Unassembled WGS sequence"/>
</dbReference>
<evidence type="ECO:0000259" key="15">
    <source>
        <dbReference type="Pfam" id="PF02163"/>
    </source>
</evidence>
<feature type="compositionally biased region" description="Low complexity" evidence="13">
    <location>
        <begin position="156"/>
        <end position="173"/>
    </location>
</feature>
<evidence type="ECO:0000256" key="1">
    <source>
        <dbReference type="ARBA" id="ARBA00004141"/>
    </source>
</evidence>
<gene>
    <name evidence="16" type="ORF">PSNMU_V1.4_AUG-EV-PASAV3_0056490</name>
</gene>
<evidence type="ECO:0000256" key="5">
    <source>
        <dbReference type="ARBA" id="ARBA00022640"/>
    </source>
</evidence>
<evidence type="ECO:0000256" key="11">
    <source>
        <dbReference type="ARBA" id="ARBA00023136"/>
    </source>
</evidence>
<dbReference type="PANTHER" id="PTHR31412">
    <property type="entry name" value="ZINC METALLOPROTEASE EGY1"/>
    <property type="match status" value="1"/>
</dbReference>
<dbReference type="GO" id="GO:0006508">
    <property type="term" value="P:proteolysis"/>
    <property type="evidence" value="ECO:0007669"/>
    <property type="project" value="UniProtKB-KW"/>
</dbReference>
<evidence type="ECO:0000256" key="9">
    <source>
        <dbReference type="ARBA" id="ARBA00022946"/>
    </source>
</evidence>
<feature type="transmembrane region" description="Helical" evidence="14">
    <location>
        <begin position="770"/>
        <end position="789"/>
    </location>
</feature>
<keyword evidence="8" id="KW-0378">Hydrolase</keyword>
<dbReference type="CDD" id="cd06160">
    <property type="entry name" value="S2P-M50_like_2"/>
    <property type="match status" value="1"/>
</dbReference>
<reference evidence="16 17" key="1">
    <citation type="submission" date="2019-01" db="EMBL/GenBank/DDBJ databases">
        <authorList>
            <person name="Ferrante I. M."/>
        </authorList>
    </citation>
    <scope>NUCLEOTIDE SEQUENCE [LARGE SCALE GENOMIC DNA]</scope>
    <source>
        <strain evidence="16 17">B856</strain>
    </source>
</reference>
<evidence type="ECO:0000313" key="16">
    <source>
        <dbReference type="EMBL" id="VEU38817.1"/>
    </source>
</evidence>
<keyword evidence="7 14" id="KW-0812">Transmembrane</keyword>
<comment type="subcellular location">
    <subcellularLocation>
        <location evidence="1">Membrane</location>
        <topology evidence="1">Multi-pass membrane protein</topology>
    </subcellularLocation>
    <subcellularLocation>
        <location evidence="2">Plastid</location>
        <location evidence="2">Chloroplast</location>
    </subcellularLocation>
</comment>
<evidence type="ECO:0000256" key="2">
    <source>
        <dbReference type="ARBA" id="ARBA00004229"/>
    </source>
</evidence>
<dbReference type="PANTHER" id="PTHR31412:SF0">
    <property type="entry name" value="ZINC METALLOPROTEASE EGY1, CHLOROPLASTIC-RELATED"/>
    <property type="match status" value="1"/>
</dbReference>
<feature type="compositionally biased region" description="Basic and acidic residues" evidence="13">
    <location>
        <begin position="255"/>
        <end position="266"/>
    </location>
</feature>
<feature type="compositionally biased region" description="Polar residues" evidence="13">
    <location>
        <begin position="1"/>
        <end position="18"/>
    </location>
</feature>
<feature type="region of interest" description="Disordered" evidence="13">
    <location>
        <begin position="59"/>
        <end position="194"/>
    </location>
</feature>
<keyword evidence="17" id="KW-1185">Reference proteome</keyword>
<keyword evidence="4" id="KW-0150">Chloroplast</keyword>
<dbReference type="Pfam" id="PF02163">
    <property type="entry name" value="Peptidase_M50"/>
    <property type="match status" value="1"/>
</dbReference>
<evidence type="ECO:0000256" key="7">
    <source>
        <dbReference type="ARBA" id="ARBA00022692"/>
    </source>
</evidence>
<feature type="region of interest" description="Disordered" evidence="13">
    <location>
        <begin position="254"/>
        <end position="307"/>
    </location>
</feature>
<keyword evidence="12" id="KW-0175">Coiled coil</keyword>
<keyword evidence="6" id="KW-0645">Protease</keyword>
<feature type="transmembrane region" description="Helical" evidence="14">
    <location>
        <begin position="877"/>
        <end position="902"/>
    </location>
</feature>
<evidence type="ECO:0000313" key="17">
    <source>
        <dbReference type="Proteomes" id="UP000291116"/>
    </source>
</evidence>
<evidence type="ECO:0000256" key="10">
    <source>
        <dbReference type="ARBA" id="ARBA00022989"/>
    </source>
</evidence>
<feature type="compositionally biased region" description="Low complexity" evidence="13">
    <location>
        <begin position="135"/>
        <end position="146"/>
    </location>
</feature>
<organism evidence="16 17">
    <name type="scientific">Pseudo-nitzschia multistriata</name>
    <dbReference type="NCBI Taxonomy" id="183589"/>
    <lineage>
        <taxon>Eukaryota</taxon>
        <taxon>Sar</taxon>
        <taxon>Stramenopiles</taxon>
        <taxon>Ochrophyta</taxon>
        <taxon>Bacillariophyta</taxon>
        <taxon>Bacillariophyceae</taxon>
        <taxon>Bacillariophycidae</taxon>
        <taxon>Bacillariales</taxon>
        <taxon>Bacillariaceae</taxon>
        <taxon>Pseudo-nitzschia</taxon>
    </lineage>
</organism>
<protein>
    <recommendedName>
        <fullName evidence="15">Peptidase M50 domain-containing protein</fullName>
    </recommendedName>
</protein>
<dbReference type="AlphaFoldDB" id="A0A448Z9S2"/>
<evidence type="ECO:0000256" key="8">
    <source>
        <dbReference type="ARBA" id="ARBA00022801"/>
    </source>
</evidence>
<dbReference type="InterPro" id="IPR008915">
    <property type="entry name" value="Peptidase_M50"/>
</dbReference>
<sequence length="944" mass="100878">MAPTTTNTATIRNQSGRRNQTRRPSAAGTVGLSLCLTAALLLLDVAGVAEAFQANRSAGRALGTPRTGAGGSEPHPLQQQQQQQRQLLRGPDPLYIFGRKNNDGGDSGDASNDESPPGKTGKRSIPFFGRLKNRGSSGEASSGASGDNQRGEDLRASNPATATATATATAARSTPPPEAARPRKPKEPVTPEDLRLMAEKARLEAEKLDAELTLSKIEKLEAQLLRSKQQQRNGETPQKAVEDLQYELDVLQAKVRGEPVPVKKPEASSSASSSSSAAPATTAASAETSTGRSDPGASRPSGGASVQLPKATIETVVSRDPIVEIDNASVLEAAKNIAAQAENTVSRNFESEEDLEGVPDFLLNILASFVDMKPDPKIDRAEFWRRWESILDLDYSFYEKDPPEFTPAQIRKKKVEILEWGAGNKTIEAVGWYGGTTGEADDLPLVVTETMVQKADGNATQIAVYSLEYDYYFSAGGDAMKATIEEIVPDILGDALKDGSYFGQMYPKCVNNRGENKGDDYVSEEPTTAMMDSLTQAILPAVRFSASAKPYKVPGGYAITGSHKYENGDLLLEAIDLEIQRSRPSLSGQITVLYTPKYGPLETPASVSGESLTSMESLMQDSSLDVFADNEPILFVAGPNLTREANPIGLVTTSILGLATSWYLSVYPFVLNDKIASRIDSDLQLLDANLQPDLSYLTDLSVPLFYCFMGLQLVHELAHRLTAMSRGVELSVPVFVPSFITGITSTVTTFKSLPRNKQDMFDVAASGPLAGIVASSIALAIGAQLTIVADPATLPALPLEILRQSTLGGAIIDAILPGSLYVPDGAPTGGIFVPLHPFALAGYVGLIVNALALLPIGTTDGGRLTMALFDRAEKMSIGTLTLMALLWAGLFGSDLFLFYFSFCLAFQTGNEIPARNEQDPVDFSRVIVAVVCYGLAILTLVPVQ</sequence>
<feature type="coiled-coil region" evidence="12">
    <location>
        <begin position="198"/>
        <end position="230"/>
    </location>
</feature>
<dbReference type="GO" id="GO:0009507">
    <property type="term" value="C:chloroplast"/>
    <property type="evidence" value="ECO:0007669"/>
    <property type="project" value="UniProtKB-SubCell"/>
</dbReference>
<keyword evidence="5" id="KW-0934">Plastid</keyword>
<evidence type="ECO:0000256" key="12">
    <source>
        <dbReference type="SAM" id="Coils"/>
    </source>
</evidence>
<feature type="compositionally biased region" description="Low complexity" evidence="13">
    <location>
        <begin position="77"/>
        <end position="89"/>
    </location>
</feature>
<evidence type="ECO:0000256" key="13">
    <source>
        <dbReference type="SAM" id="MobiDB-lite"/>
    </source>
</evidence>
<dbReference type="GO" id="GO:0016020">
    <property type="term" value="C:membrane"/>
    <property type="evidence" value="ECO:0007669"/>
    <property type="project" value="UniProtKB-SubCell"/>
</dbReference>
<feature type="transmembrane region" description="Helical" evidence="14">
    <location>
        <begin position="922"/>
        <end position="943"/>
    </location>
</feature>
<dbReference type="InterPro" id="IPR044838">
    <property type="entry name" value="EGY1-like"/>
</dbReference>
<keyword evidence="10 14" id="KW-1133">Transmembrane helix</keyword>
<dbReference type="GO" id="GO:0008233">
    <property type="term" value="F:peptidase activity"/>
    <property type="evidence" value="ECO:0007669"/>
    <property type="project" value="UniProtKB-KW"/>
</dbReference>
<keyword evidence="11 14" id="KW-0472">Membrane</keyword>
<accession>A0A448Z9S2</accession>
<comment type="similarity">
    <text evidence="3">Belongs to the peptidase M50B family.</text>
</comment>
<feature type="region of interest" description="Disordered" evidence="13">
    <location>
        <begin position="1"/>
        <end position="26"/>
    </location>
</feature>
<proteinExistence type="inferred from homology"/>
<name>A0A448Z9S2_9STRA</name>
<feature type="transmembrane region" description="Helical" evidence="14">
    <location>
        <begin position="835"/>
        <end position="856"/>
    </location>
</feature>
<evidence type="ECO:0000256" key="4">
    <source>
        <dbReference type="ARBA" id="ARBA00022528"/>
    </source>
</evidence>
<dbReference type="EMBL" id="CAACVS010000188">
    <property type="protein sequence ID" value="VEU38817.1"/>
    <property type="molecule type" value="Genomic_DNA"/>
</dbReference>
<feature type="domain" description="Peptidase M50" evidence="15">
    <location>
        <begin position="705"/>
        <end position="874"/>
    </location>
</feature>
<evidence type="ECO:0000256" key="6">
    <source>
        <dbReference type="ARBA" id="ARBA00022670"/>
    </source>
</evidence>
<evidence type="ECO:0000256" key="14">
    <source>
        <dbReference type="SAM" id="Phobius"/>
    </source>
</evidence>
<dbReference type="OrthoDB" id="47355at2759"/>
<keyword evidence="9" id="KW-0809">Transit peptide</keyword>
<feature type="compositionally biased region" description="Basic and acidic residues" evidence="13">
    <location>
        <begin position="185"/>
        <end position="194"/>
    </location>
</feature>